<feature type="domain" description="Cytochrome c" evidence="25">
    <location>
        <begin position="205"/>
        <end position="286"/>
    </location>
</feature>
<evidence type="ECO:0000256" key="17">
    <source>
        <dbReference type="ARBA" id="ARBA00023004"/>
    </source>
</evidence>
<dbReference type="InterPro" id="IPR009056">
    <property type="entry name" value="Cyt_c-like_dom"/>
</dbReference>
<dbReference type="InterPro" id="IPR050597">
    <property type="entry name" value="Cytochrome_c_Oxidase_Subunit"/>
</dbReference>
<dbReference type="PANTHER" id="PTHR33751:SF1">
    <property type="entry name" value="CBB3-TYPE CYTOCHROME C OXIDASE SUBUNIT FIXP"/>
    <property type="match status" value="1"/>
</dbReference>
<dbReference type="InterPro" id="IPR032858">
    <property type="entry name" value="CcoP_N"/>
</dbReference>
<feature type="binding site" description="covalent" evidence="23">
    <location>
        <position position="218"/>
    </location>
    <ligand>
        <name>heme c</name>
        <dbReference type="ChEBI" id="CHEBI:61717"/>
        <label>2</label>
    </ligand>
</feature>
<keyword evidence="19 21" id="KW-0472">Membrane</keyword>
<dbReference type="PROSITE" id="PS51007">
    <property type="entry name" value="CYTC"/>
    <property type="match status" value="2"/>
</dbReference>
<evidence type="ECO:0000256" key="19">
    <source>
        <dbReference type="ARBA" id="ARBA00023136"/>
    </source>
</evidence>
<dbReference type="Gene3D" id="6.10.280.130">
    <property type="match status" value="1"/>
</dbReference>
<keyword evidence="9 21" id="KW-0679">Respiratory chain</keyword>
<evidence type="ECO:0000256" key="10">
    <source>
        <dbReference type="ARBA" id="ARBA00022692"/>
    </source>
</evidence>
<keyword evidence="10 24" id="KW-0812">Transmembrane</keyword>
<evidence type="ECO:0000256" key="20">
    <source>
        <dbReference type="ARBA" id="ARBA00025525"/>
    </source>
</evidence>
<evidence type="ECO:0000256" key="4">
    <source>
        <dbReference type="ARBA" id="ARBA00011203"/>
    </source>
</evidence>
<evidence type="ECO:0000256" key="14">
    <source>
        <dbReference type="ARBA" id="ARBA00022982"/>
    </source>
</evidence>
<dbReference type="Pfam" id="PF13442">
    <property type="entry name" value="Cytochrome_CBB3"/>
    <property type="match status" value="1"/>
</dbReference>
<evidence type="ECO:0000259" key="25">
    <source>
        <dbReference type="PROSITE" id="PS51007"/>
    </source>
</evidence>
<dbReference type="Pfam" id="PF14715">
    <property type="entry name" value="FixP_N"/>
    <property type="match status" value="1"/>
</dbReference>
<dbReference type="OrthoDB" id="9811281at2"/>
<evidence type="ECO:0000256" key="22">
    <source>
        <dbReference type="PIRSR" id="PIRSR000006-1"/>
    </source>
</evidence>
<comment type="cofactor">
    <cofactor evidence="21 23">
        <name>heme c</name>
        <dbReference type="ChEBI" id="CHEBI:61717"/>
    </cofactor>
    <text evidence="21 23">Binds 2 heme C groups per subunit.</text>
</comment>
<protein>
    <recommendedName>
        <fullName evidence="21">Cbb3-type cytochrome c oxidase subunit</fullName>
    </recommendedName>
</protein>
<evidence type="ECO:0000256" key="9">
    <source>
        <dbReference type="ARBA" id="ARBA00022660"/>
    </source>
</evidence>
<feature type="binding site" description="covalent" evidence="23">
    <location>
        <position position="221"/>
    </location>
    <ligand>
        <name>heme c</name>
        <dbReference type="ChEBI" id="CHEBI:61717"/>
        <label>2</label>
    </ligand>
</feature>
<dbReference type="GO" id="GO:0005506">
    <property type="term" value="F:iron ion binding"/>
    <property type="evidence" value="ECO:0007669"/>
    <property type="project" value="InterPro"/>
</dbReference>
<reference evidence="26 27" key="1">
    <citation type="submission" date="2018-12" db="EMBL/GenBank/DDBJ databases">
        <authorList>
            <person name="Criscuolo A."/>
        </authorList>
    </citation>
    <scope>NUCLEOTIDE SEQUENCE [LARGE SCALE GENOMIC DNA]</scope>
    <source>
        <strain evidence="26">ACIP1116281</strain>
    </source>
</reference>
<dbReference type="SUPFAM" id="SSF46626">
    <property type="entry name" value="Cytochrome c"/>
    <property type="match status" value="2"/>
</dbReference>
<feature type="binding site" description="covalent" evidence="23">
    <location>
        <position position="124"/>
    </location>
    <ligand>
        <name>heme c</name>
        <dbReference type="ChEBI" id="CHEBI:61717"/>
        <label>1</label>
    </ligand>
</feature>
<feature type="binding site" description="axial binding residue" evidence="22">
    <location>
        <position position="125"/>
    </location>
    <ligand>
        <name>heme c</name>
        <dbReference type="ChEBI" id="CHEBI:61717"/>
        <label>1</label>
    </ligand>
    <ligandPart>
        <name>Fe</name>
        <dbReference type="ChEBI" id="CHEBI:18248"/>
    </ligandPart>
</feature>
<name>A0A3S4D3U4_9HYPH</name>
<proteinExistence type="inferred from homology"/>
<evidence type="ECO:0000256" key="15">
    <source>
        <dbReference type="ARBA" id="ARBA00022989"/>
    </source>
</evidence>
<keyword evidence="8 21" id="KW-0349">Heme</keyword>
<dbReference type="NCBIfam" id="TIGR00782">
    <property type="entry name" value="ccoP"/>
    <property type="match status" value="1"/>
</dbReference>
<dbReference type="EMBL" id="UZWD01000014">
    <property type="protein sequence ID" value="VDS03745.1"/>
    <property type="molecule type" value="Genomic_DNA"/>
</dbReference>
<keyword evidence="11 21" id="KW-0479">Metal-binding</keyword>
<keyword evidence="27" id="KW-1185">Reference proteome</keyword>
<dbReference type="PRINTS" id="PR00605">
    <property type="entry name" value="CYTCHROMECIC"/>
</dbReference>
<keyword evidence="14 21" id="KW-0249">Electron transport</keyword>
<keyword evidence="15 24" id="KW-1133">Transmembrane helix</keyword>
<keyword evidence="5 21" id="KW-0813">Transport</keyword>
<dbReference type="RefSeq" id="WP_126149345.1">
    <property type="nucleotide sequence ID" value="NZ_JBHTMH010000004.1"/>
</dbReference>
<evidence type="ECO:0000256" key="2">
    <source>
        <dbReference type="ARBA" id="ARBA00004673"/>
    </source>
</evidence>
<evidence type="ECO:0000256" key="12">
    <source>
        <dbReference type="ARBA" id="ARBA00022737"/>
    </source>
</evidence>
<dbReference type="InterPro" id="IPR008168">
    <property type="entry name" value="Cyt_C_IC"/>
</dbReference>
<keyword evidence="7 21" id="KW-0997">Cell inner membrane</keyword>
<comment type="similarity">
    <text evidence="3 21">Belongs to the CcoP / FixP family.</text>
</comment>
<dbReference type="GO" id="GO:0009055">
    <property type="term" value="F:electron transfer activity"/>
    <property type="evidence" value="ECO:0007669"/>
    <property type="project" value="InterPro"/>
</dbReference>
<keyword evidence="12" id="KW-0677">Repeat</keyword>
<sequence length="290" mass="31738">MALKERDEFTGQVTTGHEWNGIKELNTPIPRLVWIFLISMVLFGLVWTVLMPSWPGVNGYFRGLLGVDQHQAVKQSLAEANAQRAAWMDRLATEDFSSLAADKDIMTVVRQAGPAIFADNCAACHGAEGKGNPGYPNIAQSPMMWGDDTDAIAETIRVGINSMHPETRYGQMLAFGRDQMLSGEQINQLADYLVALHDGPAITNEARGDAETLFAENCAACHGADGLGSTDTGAPNLMDNFWIYGGNRSVIRQSIYNGRQGTMPTWEGRLSPAQIRMMALYVQDLRGKTP</sequence>
<evidence type="ECO:0000256" key="1">
    <source>
        <dbReference type="ARBA" id="ARBA00004533"/>
    </source>
</evidence>
<feature type="domain" description="Cytochrome c" evidence="25">
    <location>
        <begin position="108"/>
        <end position="197"/>
    </location>
</feature>
<evidence type="ECO:0000256" key="24">
    <source>
        <dbReference type="SAM" id="Phobius"/>
    </source>
</evidence>
<evidence type="ECO:0000256" key="7">
    <source>
        <dbReference type="ARBA" id="ARBA00022519"/>
    </source>
</evidence>
<feature type="binding site" description="axial binding residue" evidence="22">
    <location>
        <position position="172"/>
    </location>
    <ligand>
        <name>heme c</name>
        <dbReference type="ChEBI" id="CHEBI:61717"/>
        <label>2</label>
    </ligand>
    <ligandPart>
        <name>Fe</name>
        <dbReference type="ChEBI" id="CHEBI:18248"/>
    </ligandPart>
</feature>
<comment type="subunit">
    <text evidence="4">Component of the cbb3-type cytochrome c oxidase at least composed of FixN, FixO, FixQ and FixP.</text>
</comment>
<dbReference type="UniPathway" id="UPA00705"/>
<dbReference type="GO" id="GO:0005886">
    <property type="term" value="C:plasma membrane"/>
    <property type="evidence" value="ECO:0007669"/>
    <property type="project" value="UniProtKB-SubCell"/>
</dbReference>
<dbReference type="GO" id="GO:0016491">
    <property type="term" value="F:oxidoreductase activity"/>
    <property type="evidence" value="ECO:0007669"/>
    <property type="project" value="UniProtKB-KW"/>
</dbReference>
<comment type="function">
    <text evidence="20">C-type cytochrome. Part of the cbb3-type cytochrome c oxidase complex. FixP subunit is required for transferring electrons from donor cytochrome c via its heme groups to FixO subunit. From there, electrons are shuttled to the catalytic binuclear center of FixN subunit where oxygen reduction takes place. The complex also functions as a proton pump.</text>
</comment>
<evidence type="ECO:0000313" key="26">
    <source>
        <dbReference type="EMBL" id="VDS03745.1"/>
    </source>
</evidence>
<dbReference type="PIRSF" id="PIRSF000006">
    <property type="entry name" value="Cbb3-Cox_fixP"/>
    <property type="match status" value="1"/>
</dbReference>
<evidence type="ECO:0000256" key="5">
    <source>
        <dbReference type="ARBA" id="ARBA00022448"/>
    </source>
</evidence>
<evidence type="ECO:0000256" key="18">
    <source>
        <dbReference type="ARBA" id="ARBA00023065"/>
    </source>
</evidence>
<dbReference type="InterPro" id="IPR038414">
    <property type="entry name" value="CcoP_N_sf"/>
</dbReference>
<evidence type="ECO:0000256" key="21">
    <source>
        <dbReference type="PIRNR" id="PIRNR000006"/>
    </source>
</evidence>
<evidence type="ECO:0000256" key="8">
    <source>
        <dbReference type="ARBA" id="ARBA00022617"/>
    </source>
</evidence>
<dbReference type="InterPro" id="IPR036909">
    <property type="entry name" value="Cyt_c-like_dom_sf"/>
</dbReference>
<feature type="binding site" description="axial binding residue" evidence="22">
    <location>
        <position position="263"/>
    </location>
    <ligand>
        <name>heme c</name>
        <dbReference type="ChEBI" id="CHEBI:61717"/>
        <label>1</label>
    </ligand>
    <ligandPart>
        <name>Fe</name>
        <dbReference type="ChEBI" id="CHEBI:18248"/>
    </ligandPart>
</feature>
<dbReference type="Proteomes" id="UP000268844">
    <property type="component" value="Unassembled WGS sequence"/>
</dbReference>
<organism evidence="26 27">
    <name type="scientific">Devosia equisanguinis</name>
    <dbReference type="NCBI Taxonomy" id="2490941"/>
    <lineage>
        <taxon>Bacteria</taxon>
        <taxon>Pseudomonadati</taxon>
        <taxon>Pseudomonadota</taxon>
        <taxon>Alphaproteobacteria</taxon>
        <taxon>Hyphomicrobiales</taxon>
        <taxon>Devosiaceae</taxon>
        <taxon>Devosia</taxon>
    </lineage>
</organism>
<accession>A0A3S4D3U4</accession>
<keyword evidence="16 21" id="KW-0560">Oxidoreductase</keyword>
<feature type="binding site" description="covalent" evidence="23">
    <location>
        <position position="121"/>
    </location>
    <ligand>
        <name>heme c</name>
        <dbReference type="ChEBI" id="CHEBI:61717"/>
        <label>1</label>
    </ligand>
</feature>
<dbReference type="Gene3D" id="1.10.760.10">
    <property type="entry name" value="Cytochrome c-like domain"/>
    <property type="match status" value="2"/>
</dbReference>
<evidence type="ECO:0000256" key="6">
    <source>
        <dbReference type="ARBA" id="ARBA00022475"/>
    </source>
</evidence>
<keyword evidence="6 21" id="KW-1003">Cell membrane</keyword>
<keyword evidence="18 21" id="KW-0406">Ion transport</keyword>
<evidence type="ECO:0000256" key="3">
    <source>
        <dbReference type="ARBA" id="ARBA00006113"/>
    </source>
</evidence>
<feature type="transmembrane region" description="Helical" evidence="24">
    <location>
        <begin position="32"/>
        <end position="54"/>
    </location>
</feature>
<gene>
    <name evidence="26" type="primary">fixP</name>
    <name evidence="26" type="ORF">DEVEQU_00873</name>
</gene>
<keyword evidence="17 21" id="KW-0408">Iron</keyword>
<comment type="subcellular location">
    <subcellularLocation>
        <location evidence="1 21">Cell inner membrane</location>
    </subcellularLocation>
</comment>
<feature type="binding site" description="axial binding residue" evidence="22">
    <location>
        <position position="222"/>
    </location>
    <ligand>
        <name>heme c</name>
        <dbReference type="ChEBI" id="CHEBI:61717"/>
        <label>2</label>
    </ligand>
    <ligandPart>
        <name>Fe</name>
        <dbReference type="ChEBI" id="CHEBI:18248"/>
    </ligandPart>
</feature>
<dbReference type="InterPro" id="IPR004678">
    <property type="entry name" value="Cyt_c_oxidase_cbb3_su3"/>
</dbReference>
<dbReference type="PANTHER" id="PTHR33751">
    <property type="entry name" value="CBB3-TYPE CYTOCHROME C OXIDASE SUBUNIT FIXP"/>
    <property type="match status" value="1"/>
</dbReference>
<evidence type="ECO:0000256" key="23">
    <source>
        <dbReference type="PIRSR" id="PIRSR000006-2"/>
    </source>
</evidence>
<evidence type="ECO:0000256" key="16">
    <source>
        <dbReference type="ARBA" id="ARBA00023002"/>
    </source>
</evidence>
<keyword evidence="13 21" id="KW-0375">Hydrogen ion transport</keyword>
<dbReference type="AlphaFoldDB" id="A0A3S4D3U4"/>
<dbReference type="GO" id="GO:1902600">
    <property type="term" value="P:proton transmembrane transport"/>
    <property type="evidence" value="ECO:0007669"/>
    <property type="project" value="UniProtKB-KW"/>
</dbReference>
<evidence type="ECO:0000313" key="27">
    <source>
        <dbReference type="Proteomes" id="UP000268844"/>
    </source>
</evidence>
<dbReference type="GO" id="GO:0020037">
    <property type="term" value="F:heme binding"/>
    <property type="evidence" value="ECO:0007669"/>
    <property type="project" value="InterPro"/>
</dbReference>
<evidence type="ECO:0000256" key="13">
    <source>
        <dbReference type="ARBA" id="ARBA00022781"/>
    </source>
</evidence>
<dbReference type="GO" id="GO:0006119">
    <property type="term" value="P:oxidative phosphorylation"/>
    <property type="evidence" value="ECO:0007669"/>
    <property type="project" value="UniProtKB-UniPathway"/>
</dbReference>
<comment type="pathway">
    <text evidence="2 21">Energy metabolism; oxidative phosphorylation.</text>
</comment>
<dbReference type="Pfam" id="PF00034">
    <property type="entry name" value="Cytochrom_C"/>
    <property type="match status" value="1"/>
</dbReference>
<evidence type="ECO:0000256" key="11">
    <source>
        <dbReference type="ARBA" id="ARBA00022723"/>
    </source>
</evidence>